<evidence type="ECO:0000313" key="1">
    <source>
        <dbReference type="EMBL" id="MBJ3774125.1"/>
    </source>
</evidence>
<comment type="caution">
    <text evidence="1">The sequence shown here is derived from an EMBL/GenBank/DDBJ whole genome shotgun (WGS) entry which is preliminary data.</text>
</comment>
<name>A0A934IK48_9HYPH</name>
<organism evidence="1 2">
    <name type="scientific">Acuticoccus mangrovi</name>
    <dbReference type="NCBI Taxonomy" id="2796142"/>
    <lineage>
        <taxon>Bacteria</taxon>
        <taxon>Pseudomonadati</taxon>
        <taxon>Pseudomonadota</taxon>
        <taxon>Alphaproteobacteria</taxon>
        <taxon>Hyphomicrobiales</taxon>
        <taxon>Amorphaceae</taxon>
        <taxon>Acuticoccus</taxon>
    </lineage>
</organism>
<keyword evidence="2" id="KW-1185">Reference proteome</keyword>
<dbReference type="RefSeq" id="WP_198880027.1">
    <property type="nucleotide sequence ID" value="NZ_JAEKJA010000001.1"/>
</dbReference>
<proteinExistence type="predicted"/>
<evidence type="ECO:0000313" key="2">
    <source>
        <dbReference type="Proteomes" id="UP000609531"/>
    </source>
</evidence>
<dbReference type="InterPro" id="IPR009003">
    <property type="entry name" value="Peptidase_S1_PA"/>
</dbReference>
<dbReference type="InterPro" id="IPR043504">
    <property type="entry name" value="Peptidase_S1_PA_chymotrypsin"/>
</dbReference>
<gene>
    <name evidence="1" type="ORF">JCR33_00385</name>
</gene>
<dbReference type="InterPro" id="IPR018114">
    <property type="entry name" value="TRYPSIN_HIS"/>
</dbReference>
<dbReference type="SUPFAM" id="SSF50494">
    <property type="entry name" value="Trypsin-like serine proteases"/>
    <property type="match status" value="1"/>
</dbReference>
<dbReference type="AlphaFoldDB" id="A0A934IK48"/>
<reference evidence="1" key="1">
    <citation type="submission" date="2020-12" db="EMBL/GenBank/DDBJ databases">
        <title>Bacterial taxonomy.</title>
        <authorList>
            <person name="Pan X."/>
        </authorList>
    </citation>
    <scope>NUCLEOTIDE SEQUENCE</scope>
    <source>
        <strain evidence="1">B2012</strain>
    </source>
</reference>
<dbReference type="Pfam" id="PF13365">
    <property type="entry name" value="Trypsin_2"/>
    <property type="match status" value="1"/>
</dbReference>
<dbReference type="PROSITE" id="PS00134">
    <property type="entry name" value="TRYPSIN_HIS"/>
    <property type="match status" value="1"/>
</dbReference>
<dbReference type="Proteomes" id="UP000609531">
    <property type="component" value="Unassembled WGS sequence"/>
</dbReference>
<sequence>MDRDGRAERAGGAACAFGAPTRCVAALSAGLVALAVLTGGTARAGEAKPEPAIARANHAGYARRRHCTAFAVAPRVVVTAAHCLADVDPAATDLLFGYARMAWVAHVSPIEGRDLGDDVAVLCLGEDAPAVLPVGPVPKRNAEVSVTGYGAPRVHVPTTHVCTVLARVDGDLLLDCPATHGASGGPVRDADGRAIAVMVATARASSLAAPLPQDIAEACR</sequence>
<dbReference type="GO" id="GO:0004252">
    <property type="term" value="F:serine-type endopeptidase activity"/>
    <property type="evidence" value="ECO:0007669"/>
    <property type="project" value="InterPro"/>
</dbReference>
<dbReference type="GO" id="GO:0006508">
    <property type="term" value="P:proteolysis"/>
    <property type="evidence" value="ECO:0007669"/>
    <property type="project" value="InterPro"/>
</dbReference>
<protein>
    <submittedName>
        <fullName evidence="1">Trypsin-like peptidase domain-containing protein</fullName>
    </submittedName>
</protein>
<dbReference type="Gene3D" id="2.40.10.10">
    <property type="entry name" value="Trypsin-like serine proteases"/>
    <property type="match status" value="2"/>
</dbReference>
<accession>A0A934IK48</accession>
<dbReference type="EMBL" id="JAEKJA010000001">
    <property type="protein sequence ID" value="MBJ3774125.1"/>
    <property type="molecule type" value="Genomic_DNA"/>
</dbReference>